<dbReference type="EMBL" id="JACSPS010000001">
    <property type="protein sequence ID" value="MBD8017425.1"/>
    <property type="molecule type" value="Genomic_DNA"/>
</dbReference>
<organism evidence="1 2">
    <name type="scientific">Kaistella pullorum</name>
    <dbReference type="NCBI Taxonomy" id="2763074"/>
    <lineage>
        <taxon>Bacteria</taxon>
        <taxon>Pseudomonadati</taxon>
        <taxon>Bacteroidota</taxon>
        <taxon>Flavobacteriia</taxon>
        <taxon>Flavobacteriales</taxon>
        <taxon>Weeksellaceae</taxon>
        <taxon>Chryseobacterium group</taxon>
        <taxon>Kaistella</taxon>
    </lineage>
</organism>
<sequence>MQFSGQLLKMFTQNGKPIQYFLNLSHDLINLNQVIGKNLTIKHVGYECVSCRSDEKIYRMGFCKRCFFESPYASDTIIRPELSTAHLGIGERDLEVEQQIQLAPHIVYLAYTGEVKVGVTRESQLPTRWIDQGATFALPIAKTTNRYEAGMIEVALKEHIADKTNWKKMLEDDFEDDLDLVDFRERIKHHFPENFQNFYTMEREMQRLDYPYEAPEKISSCTLDKNPEVGGILRGIKGQYLSFEGGNFINVRAHEGYVVEISITKPKETLA</sequence>
<dbReference type="InterPro" id="IPR021246">
    <property type="entry name" value="DUF2797"/>
</dbReference>
<reference evidence="1 2" key="1">
    <citation type="submission" date="2020-08" db="EMBL/GenBank/DDBJ databases">
        <title>A Genomic Blueprint of the Chicken Gut Microbiome.</title>
        <authorList>
            <person name="Gilroy R."/>
            <person name="Ravi A."/>
            <person name="Getino M."/>
            <person name="Pursley I."/>
            <person name="Horton D.L."/>
            <person name="Alikhan N.-F."/>
            <person name="Baker D."/>
            <person name="Gharbi K."/>
            <person name="Hall N."/>
            <person name="Watson M."/>
            <person name="Adriaenssens E.M."/>
            <person name="Foster-Nyarko E."/>
            <person name="Jarju S."/>
            <person name="Secka A."/>
            <person name="Antonio M."/>
            <person name="Oren A."/>
            <person name="Chaudhuri R."/>
            <person name="La Ragione R.M."/>
            <person name="Hildebrand F."/>
            <person name="Pallen M.J."/>
        </authorList>
    </citation>
    <scope>NUCLEOTIDE SEQUENCE [LARGE SCALE GENOMIC DNA]</scope>
    <source>
        <strain evidence="1 2">Sa1CVA4</strain>
    </source>
</reference>
<keyword evidence="2" id="KW-1185">Reference proteome</keyword>
<protein>
    <submittedName>
        <fullName evidence="1">DUF2797 domain-containing protein</fullName>
    </submittedName>
</protein>
<dbReference type="Pfam" id="PF10977">
    <property type="entry name" value="DUF2797"/>
    <property type="match status" value="1"/>
</dbReference>
<dbReference type="Proteomes" id="UP000626242">
    <property type="component" value="Unassembled WGS sequence"/>
</dbReference>
<gene>
    <name evidence="1" type="ORF">H9628_02985</name>
</gene>
<comment type="caution">
    <text evidence="1">The sequence shown here is derived from an EMBL/GenBank/DDBJ whole genome shotgun (WGS) entry which is preliminary data.</text>
</comment>
<evidence type="ECO:0000313" key="1">
    <source>
        <dbReference type="EMBL" id="MBD8017425.1"/>
    </source>
</evidence>
<accession>A0ABR8WK25</accession>
<proteinExistence type="predicted"/>
<name>A0ABR8WK25_9FLAO</name>
<evidence type="ECO:0000313" key="2">
    <source>
        <dbReference type="Proteomes" id="UP000626242"/>
    </source>
</evidence>
<dbReference type="RefSeq" id="WP_251832628.1">
    <property type="nucleotide sequence ID" value="NZ_JACSPS010000001.1"/>
</dbReference>